<dbReference type="EMBL" id="AP009389">
    <property type="protein sequence ID" value="BAF60659.1"/>
    <property type="molecule type" value="Genomic_DNA"/>
</dbReference>
<dbReference type="Proteomes" id="UP000006556">
    <property type="component" value="Chromosome"/>
</dbReference>
<protein>
    <recommendedName>
        <fullName evidence="5">DUF4384 domain-containing protein</fullName>
    </recommendedName>
</protein>
<feature type="chain" id="PRO_5002680732" description="DUF4384 domain-containing protein" evidence="2">
    <location>
        <begin position="37"/>
        <end position="377"/>
    </location>
</feature>
<evidence type="ECO:0008006" key="5">
    <source>
        <dbReference type="Google" id="ProtNLM"/>
    </source>
</evidence>
<feature type="region of interest" description="Disordered" evidence="1">
    <location>
        <begin position="242"/>
        <end position="264"/>
    </location>
</feature>
<feature type="signal peptide" evidence="2">
    <location>
        <begin position="1"/>
        <end position="36"/>
    </location>
</feature>
<dbReference type="STRING" id="370438.PTH_2478"/>
<proteinExistence type="predicted"/>
<keyword evidence="4" id="KW-1185">Reference proteome</keyword>
<reference evidence="4" key="1">
    <citation type="journal article" date="2008" name="Genome Res.">
        <title>The genome of Pelotomaculum thermopropionicum reveals niche-associated evolution in anaerobic microbiota.</title>
        <authorList>
            <person name="Kosaka T."/>
            <person name="Kato S."/>
            <person name="Shimoyama T."/>
            <person name="Ishii S."/>
            <person name="Abe T."/>
            <person name="Watanabe K."/>
        </authorList>
    </citation>
    <scope>NUCLEOTIDE SEQUENCE [LARGE SCALE GENOMIC DNA]</scope>
    <source>
        <strain evidence="4">DSM 13744 / JCM 10971 / SI</strain>
    </source>
</reference>
<dbReference type="KEGG" id="pth:PTH_2478"/>
<dbReference type="HOGENOM" id="CLU_733311_0_0_9"/>
<sequence>MAGPKKSNKEGIILKKLAISLIVALLAVVVPLAAFADTPEPEFQSTVFYKDGILYAFDYWCSDHITLHIPPGVKVYGQMVKSDWRTAIFTPVVDPGAYSLKSGGGDYSFGLMVAALSGTGDVVADIGGRKEVIHVTNAVSAEKPVIKLPEFTINYTLPYSLSATGNIALEKKATEKSQDDYYQHRDVWDYRAADGGLMDGTMHLSYQIPEIAPGTVGTVCGPAFGFPFCPASVQAWLDKVKTTPEPEPKPQPESPPPPGHGGKAAVIITGAALAGAACLTRKKWLPLLPPLRAVHVSLSLSGPGAVNVTYEPKRGPKQVTAQLRTGANTLAEVTLAKGETLQVELPPVFTGTVTARVRKYRNLSKNKSIIIDSTGPA</sequence>
<accession>A5CZC8</accession>
<gene>
    <name evidence="3" type="ordered locus">PTH_2478</name>
</gene>
<dbReference type="AlphaFoldDB" id="A5CZC8"/>
<dbReference type="eggNOG" id="ENOG5033T04">
    <property type="taxonomic scope" value="Bacteria"/>
</dbReference>
<evidence type="ECO:0000256" key="2">
    <source>
        <dbReference type="SAM" id="SignalP"/>
    </source>
</evidence>
<evidence type="ECO:0000313" key="3">
    <source>
        <dbReference type="EMBL" id="BAF60659.1"/>
    </source>
</evidence>
<organism evidence="3 4">
    <name type="scientific">Pelotomaculum thermopropionicum (strain DSM 13744 / JCM 10971 / SI)</name>
    <dbReference type="NCBI Taxonomy" id="370438"/>
    <lineage>
        <taxon>Bacteria</taxon>
        <taxon>Bacillati</taxon>
        <taxon>Bacillota</taxon>
        <taxon>Clostridia</taxon>
        <taxon>Eubacteriales</taxon>
        <taxon>Desulfotomaculaceae</taxon>
        <taxon>Pelotomaculum</taxon>
    </lineage>
</organism>
<name>A5CZC8_PELTS</name>
<evidence type="ECO:0000256" key="1">
    <source>
        <dbReference type="SAM" id="MobiDB-lite"/>
    </source>
</evidence>
<keyword evidence="2" id="KW-0732">Signal</keyword>
<evidence type="ECO:0000313" key="4">
    <source>
        <dbReference type="Proteomes" id="UP000006556"/>
    </source>
</evidence>